<comment type="caution">
    <text evidence="2">The sequence shown here is derived from an EMBL/GenBank/DDBJ whole genome shotgun (WGS) entry which is preliminary data.</text>
</comment>
<evidence type="ECO:0000313" key="2">
    <source>
        <dbReference type="EMBL" id="OGN16427.1"/>
    </source>
</evidence>
<gene>
    <name evidence="2" type="ORF">A3C88_01230</name>
</gene>
<name>A0A1F8FTD5_9BACT</name>
<proteinExistence type="predicted"/>
<protein>
    <submittedName>
        <fullName evidence="2">Uncharacterized protein</fullName>
    </submittedName>
</protein>
<accession>A0A1F8FTD5</accession>
<organism evidence="2 3">
    <name type="scientific">Candidatus Yanofskybacteria bacterium RIFCSPHIGHO2_02_FULL_50_12</name>
    <dbReference type="NCBI Taxonomy" id="1802685"/>
    <lineage>
        <taxon>Bacteria</taxon>
        <taxon>Candidatus Yanofskyibacteriota</taxon>
    </lineage>
</organism>
<sequence length="84" mass="9053">MSPPKSLRPPASSGAHKNSTEFFARSTEIPIIGNGSAGRSEPSPSRPTRPRSPSDAGGLRSWLIKERGEYEDKTPAGRFICSLQ</sequence>
<dbReference type="Proteomes" id="UP000178117">
    <property type="component" value="Unassembled WGS sequence"/>
</dbReference>
<evidence type="ECO:0000313" key="3">
    <source>
        <dbReference type="Proteomes" id="UP000178117"/>
    </source>
</evidence>
<dbReference type="EMBL" id="MGJZ01000032">
    <property type="protein sequence ID" value="OGN16427.1"/>
    <property type="molecule type" value="Genomic_DNA"/>
</dbReference>
<evidence type="ECO:0000256" key="1">
    <source>
        <dbReference type="SAM" id="MobiDB-lite"/>
    </source>
</evidence>
<dbReference type="AlphaFoldDB" id="A0A1F8FTD5"/>
<reference evidence="2 3" key="1">
    <citation type="journal article" date="2016" name="Nat. Commun.">
        <title>Thousands of microbial genomes shed light on interconnected biogeochemical processes in an aquifer system.</title>
        <authorList>
            <person name="Anantharaman K."/>
            <person name="Brown C.T."/>
            <person name="Hug L.A."/>
            <person name="Sharon I."/>
            <person name="Castelle C.J."/>
            <person name="Probst A.J."/>
            <person name="Thomas B.C."/>
            <person name="Singh A."/>
            <person name="Wilkins M.J."/>
            <person name="Karaoz U."/>
            <person name="Brodie E.L."/>
            <person name="Williams K.H."/>
            <person name="Hubbard S.S."/>
            <person name="Banfield J.F."/>
        </authorList>
    </citation>
    <scope>NUCLEOTIDE SEQUENCE [LARGE SCALE GENOMIC DNA]</scope>
</reference>
<feature type="region of interest" description="Disordered" evidence="1">
    <location>
        <begin position="1"/>
        <end position="61"/>
    </location>
</feature>